<accession>A0A934MC89</accession>
<comment type="caution">
    <text evidence="2">The sequence shown here is derived from an EMBL/GenBank/DDBJ whole genome shotgun (WGS) entry which is preliminary data.</text>
</comment>
<protein>
    <submittedName>
        <fullName evidence="2">DUF2484 family protein</fullName>
    </submittedName>
</protein>
<reference evidence="2" key="1">
    <citation type="submission" date="2020-12" db="EMBL/GenBank/DDBJ databases">
        <title>Bacterial taxonomy.</title>
        <authorList>
            <person name="Pan X."/>
        </authorList>
    </citation>
    <scope>NUCLEOTIDE SEQUENCE</scope>
    <source>
        <strain evidence="2">KCTC 52957</strain>
    </source>
</reference>
<proteinExistence type="predicted"/>
<keyword evidence="1" id="KW-0812">Transmembrane</keyword>
<dbReference type="AlphaFoldDB" id="A0A934MC89"/>
<evidence type="ECO:0000256" key="1">
    <source>
        <dbReference type="SAM" id="Phobius"/>
    </source>
</evidence>
<dbReference type="InterPro" id="IPR018919">
    <property type="entry name" value="DUF2484"/>
</dbReference>
<evidence type="ECO:0000313" key="2">
    <source>
        <dbReference type="EMBL" id="MBJ3762255.1"/>
    </source>
</evidence>
<name>A0A934MC89_9RHOB</name>
<dbReference type="EMBL" id="JAEKPD010000005">
    <property type="protein sequence ID" value="MBJ3762255.1"/>
    <property type="molecule type" value="Genomic_DNA"/>
</dbReference>
<evidence type="ECO:0000313" key="3">
    <source>
        <dbReference type="Proteomes" id="UP000642488"/>
    </source>
</evidence>
<dbReference type="Proteomes" id="UP000642488">
    <property type="component" value="Unassembled WGS sequence"/>
</dbReference>
<dbReference type="RefSeq" id="WP_198915428.1">
    <property type="nucleotide sequence ID" value="NZ_JAEKPD010000005.1"/>
</dbReference>
<gene>
    <name evidence="2" type="ORF">ILP92_05790</name>
</gene>
<keyword evidence="1" id="KW-0472">Membrane</keyword>
<dbReference type="Pfam" id="PF10658">
    <property type="entry name" value="DUF2484"/>
    <property type="match status" value="1"/>
</dbReference>
<feature type="transmembrane region" description="Helical" evidence="1">
    <location>
        <begin position="43"/>
        <end position="65"/>
    </location>
</feature>
<sequence length="81" mass="8759">MSPALVAAFAWLAGANVIAMLPSKRQHWPSAYALMAVGAPLAAWLWLTVGLLAAGLFMLAAASVLRWPVVYAARWVRARLR</sequence>
<organism evidence="2 3">
    <name type="scientific">Palleronia pontilimi</name>
    <dbReference type="NCBI Taxonomy" id="1964209"/>
    <lineage>
        <taxon>Bacteria</taxon>
        <taxon>Pseudomonadati</taxon>
        <taxon>Pseudomonadota</taxon>
        <taxon>Alphaproteobacteria</taxon>
        <taxon>Rhodobacterales</taxon>
        <taxon>Roseobacteraceae</taxon>
        <taxon>Palleronia</taxon>
    </lineage>
</organism>
<keyword evidence="1" id="KW-1133">Transmembrane helix</keyword>
<keyword evidence="3" id="KW-1185">Reference proteome</keyword>